<dbReference type="Proteomes" id="UP000006851">
    <property type="component" value="Chromosome"/>
</dbReference>
<organism evidence="2 3">
    <name type="scientific">Coriobacterium glomerans (strain ATCC 49209 / DSM 20642 / JCM 10262 / PW2)</name>
    <dbReference type="NCBI Taxonomy" id="700015"/>
    <lineage>
        <taxon>Bacteria</taxon>
        <taxon>Bacillati</taxon>
        <taxon>Actinomycetota</taxon>
        <taxon>Coriobacteriia</taxon>
        <taxon>Coriobacteriales</taxon>
        <taxon>Coriobacteriaceae</taxon>
        <taxon>Coriobacterium</taxon>
    </lineage>
</organism>
<evidence type="ECO:0000256" key="1">
    <source>
        <dbReference type="SAM" id="Phobius"/>
    </source>
</evidence>
<keyword evidence="3" id="KW-1185">Reference proteome</keyword>
<feature type="transmembrane region" description="Helical" evidence="1">
    <location>
        <begin position="261"/>
        <end position="279"/>
    </location>
</feature>
<dbReference type="AlphaFoldDB" id="F2NAH5"/>
<dbReference type="STRING" id="700015.Corgl_0383"/>
<reference evidence="3" key="1">
    <citation type="journal article" date="2013" name="Stand. Genomic Sci.">
        <title>Complete genome sequence of Coriobacterium glomerans type strain (PW2(T)) from the midgut of Pyrrhocoris apterus L. (red soldier bug).</title>
        <authorList>
            <person name="Stackebrandt E."/>
            <person name="Zeytun A."/>
            <person name="Lapidus A."/>
            <person name="Nolan M."/>
            <person name="Lucas S."/>
            <person name="Hammon N."/>
            <person name="Deshpande S."/>
            <person name="Cheng J.F."/>
            <person name="Tapia R."/>
            <person name="Goodwin L.A."/>
            <person name="Pitluck S."/>
            <person name="Liolios K."/>
            <person name="Pagani I."/>
            <person name="Ivanova N."/>
            <person name="Mavromatis K."/>
            <person name="Mikhailova N."/>
            <person name="Huntemann M."/>
            <person name="Pati A."/>
            <person name="Chen A."/>
            <person name="Palaniappan K."/>
            <person name="Chang Y.J."/>
            <person name="Land M."/>
            <person name="Hauser L."/>
            <person name="Rohde M."/>
            <person name="Pukall R."/>
            <person name="Goker M."/>
            <person name="Detter J.C."/>
            <person name="Woyke T."/>
            <person name="Bristow J."/>
            <person name="Eisen J.A."/>
            <person name="Markowitz V."/>
            <person name="Hugenholtz P."/>
            <person name="Kyrpides N.C."/>
            <person name="Klenk H.P."/>
        </authorList>
    </citation>
    <scope>NUCLEOTIDE SEQUENCE</scope>
    <source>
        <strain evidence="3">ATCC 49209 / DSM 20642 / JCM 10262 / PW2</strain>
    </source>
</reference>
<sequence>MSRKRVTQDSIRSAARLASRCAGLIWPLMEGTWLPLLVAFPLLSFCYLRAVQLSGGRLSIFDLYVSAYSPSYGIPLLWLVCPIVSMVALARIWRIRDMCSITVRSGGRCRVWLARVADLCVLSGVSAMILHLSLLLVGAIFIGNPSDVGDASSRFAAATGGETIPGLSFPVASAIMLAYCFLTFLFQNSVFLLLRSLLGSLPAAIIVVVLAYPEVHKAQAFISDFVGTFGGDALAINPLSYLFDTASVYYPSWLPSGAHNLWFLGILIAVVIAAARLVCRRRDHL</sequence>
<evidence type="ECO:0000313" key="3">
    <source>
        <dbReference type="Proteomes" id="UP000006851"/>
    </source>
</evidence>
<evidence type="ECO:0000313" key="2">
    <source>
        <dbReference type="EMBL" id="AEB06502.1"/>
    </source>
</evidence>
<gene>
    <name evidence="2" type="ordered locus">Corgl_0383</name>
</gene>
<accession>F2NAH5</accession>
<feature type="transmembrane region" description="Helical" evidence="1">
    <location>
        <begin position="192"/>
        <end position="212"/>
    </location>
</feature>
<proteinExistence type="predicted"/>
<feature type="transmembrane region" description="Helical" evidence="1">
    <location>
        <begin position="112"/>
        <end position="143"/>
    </location>
</feature>
<feature type="transmembrane region" description="Helical" evidence="1">
    <location>
        <begin position="70"/>
        <end position="92"/>
    </location>
</feature>
<keyword evidence="1" id="KW-0812">Transmembrane</keyword>
<feature type="transmembrane region" description="Helical" evidence="1">
    <location>
        <begin position="163"/>
        <end position="185"/>
    </location>
</feature>
<keyword evidence="1" id="KW-1133">Transmembrane helix</keyword>
<feature type="transmembrane region" description="Helical" evidence="1">
    <location>
        <begin position="21"/>
        <end position="50"/>
    </location>
</feature>
<keyword evidence="1" id="KW-0472">Membrane</keyword>
<dbReference type="RefSeq" id="WP_013708245.1">
    <property type="nucleotide sequence ID" value="NC_015389.1"/>
</dbReference>
<dbReference type="HOGENOM" id="CLU_975627_0_0_11"/>
<name>F2NAH5_CORGP</name>
<protein>
    <submittedName>
        <fullName evidence="2">Uncharacterized protein</fullName>
    </submittedName>
</protein>
<dbReference type="KEGG" id="cgo:Corgl_0383"/>
<dbReference type="EMBL" id="CP002628">
    <property type="protein sequence ID" value="AEB06502.1"/>
    <property type="molecule type" value="Genomic_DNA"/>
</dbReference>